<dbReference type="Proteomes" id="UP000027120">
    <property type="component" value="Unassembled WGS sequence"/>
</dbReference>
<accession>A0A067EBF7</accession>
<feature type="non-terminal residue" evidence="1">
    <location>
        <position position="1"/>
    </location>
</feature>
<evidence type="ECO:0000313" key="2">
    <source>
        <dbReference type="Proteomes" id="UP000027120"/>
    </source>
</evidence>
<protein>
    <submittedName>
        <fullName evidence="1">Uncharacterized protein</fullName>
    </submittedName>
</protein>
<dbReference type="eggNOG" id="KOG1187">
    <property type="taxonomic scope" value="Eukaryota"/>
</dbReference>
<keyword evidence="2" id="KW-1185">Reference proteome</keyword>
<gene>
    <name evidence="1" type="ORF">CISIN_1g0481952mg</name>
</gene>
<reference evidence="1 2" key="1">
    <citation type="submission" date="2014-04" db="EMBL/GenBank/DDBJ databases">
        <authorList>
            <consortium name="International Citrus Genome Consortium"/>
            <person name="Gmitter F."/>
            <person name="Chen C."/>
            <person name="Farmerie W."/>
            <person name="Harkins T."/>
            <person name="Desany B."/>
            <person name="Mohiuddin M."/>
            <person name="Kodira C."/>
            <person name="Borodovsky M."/>
            <person name="Lomsadze A."/>
            <person name="Burns P."/>
            <person name="Jenkins J."/>
            <person name="Prochnik S."/>
            <person name="Shu S."/>
            <person name="Chapman J."/>
            <person name="Pitluck S."/>
            <person name="Schmutz J."/>
            <person name="Rokhsar D."/>
        </authorList>
    </citation>
    <scope>NUCLEOTIDE SEQUENCE</scope>
</reference>
<organism evidence="1 2">
    <name type="scientific">Citrus sinensis</name>
    <name type="common">Sweet orange</name>
    <name type="synonym">Citrus aurantium var. sinensis</name>
    <dbReference type="NCBI Taxonomy" id="2711"/>
    <lineage>
        <taxon>Eukaryota</taxon>
        <taxon>Viridiplantae</taxon>
        <taxon>Streptophyta</taxon>
        <taxon>Embryophyta</taxon>
        <taxon>Tracheophyta</taxon>
        <taxon>Spermatophyta</taxon>
        <taxon>Magnoliopsida</taxon>
        <taxon>eudicotyledons</taxon>
        <taxon>Gunneridae</taxon>
        <taxon>Pentapetalae</taxon>
        <taxon>rosids</taxon>
        <taxon>malvids</taxon>
        <taxon>Sapindales</taxon>
        <taxon>Rutaceae</taxon>
        <taxon>Aurantioideae</taxon>
        <taxon>Citrus</taxon>
    </lineage>
</organism>
<dbReference type="EMBL" id="KK785031">
    <property type="protein sequence ID" value="KDO52544.1"/>
    <property type="molecule type" value="Genomic_DNA"/>
</dbReference>
<sequence>NPFPPKKDLGIKDLKLSLELLKPWLLCKVLRSKIFTEISSHQVLLEETPKSFLAATPHNFIAKVNLMDGGGCTALDISDDLSQAGKTEMKIKATQRVWGAFGAKYDQMRKIFKWGRLIYDILFNEFPLKPLLLVSVFSMLAAYLCMI</sequence>
<evidence type="ECO:0000313" key="1">
    <source>
        <dbReference type="EMBL" id="KDO52544.1"/>
    </source>
</evidence>
<dbReference type="AlphaFoldDB" id="A0A067EBF7"/>
<proteinExistence type="predicted"/>
<name>A0A067EBF7_CITSI</name>